<evidence type="ECO:0000313" key="2">
    <source>
        <dbReference type="EMBL" id="MCD1295393.1"/>
    </source>
</evidence>
<name>A0AAP2W6J2_9EURY</name>
<dbReference type="PROSITE" id="PS51257">
    <property type="entry name" value="PROKAR_LIPOPROTEIN"/>
    <property type="match status" value="1"/>
</dbReference>
<dbReference type="Proteomes" id="UP001320159">
    <property type="component" value="Unassembled WGS sequence"/>
</dbReference>
<evidence type="ECO:0000256" key="1">
    <source>
        <dbReference type="SAM" id="MobiDB-lite"/>
    </source>
</evidence>
<gene>
    <name evidence="2" type="ORF">CUJ83_10325</name>
</gene>
<evidence type="ECO:0000313" key="3">
    <source>
        <dbReference type="Proteomes" id="UP001320159"/>
    </source>
</evidence>
<keyword evidence="3" id="KW-1185">Reference proteome</keyword>
<dbReference type="EMBL" id="PGCK01000008">
    <property type="protein sequence ID" value="MCD1295393.1"/>
    <property type="molecule type" value="Genomic_DNA"/>
</dbReference>
<comment type="caution">
    <text evidence="2">The sequence shown here is derived from an EMBL/GenBank/DDBJ whole genome shotgun (WGS) entry which is preliminary data.</text>
</comment>
<accession>A0AAP2W6J2</accession>
<dbReference type="RefSeq" id="WP_230742246.1">
    <property type="nucleotide sequence ID" value="NZ_PGCK01000008.1"/>
</dbReference>
<reference evidence="2 3" key="1">
    <citation type="submission" date="2017-11" db="EMBL/GenBank/DDBJ databases">
        <title>Isolation and Characterization of Family Methanocellaceae Species from Potential Methane Hydrate Area Offshore Southwestern Taiwan.</title>
        <authorList>
            <person name="Zhang W.-L."/>
            <person name="Chen W.-C."/>
            <person name="Lai M.-C."/>
            <person name="Chen S.-C."/>
        </authorList>
    </citation>
    <scope>NUCLEOTIDE SEQUENCE [LARGE SCALE GENOMIC DNA]</scope>
    <source>
        <strain evidence="2 3">CWC-04</strain>
    </source>
</reference>
<feature type="compositionally biased region" description="Low complexity" evidence="1">
    <location>
        <begin position="29"/>
        <end position="41"/>
    </location>
</feature>
<organism evidence="2 3">
    <name type="scientific">Methanooceanicella nereidis</name>
    <dbReference type="NCBI Taxonomy" id="2052831"/>
    <lineage>
        <taxon>Archaea</taxon>
        <taxon>Methanobacteriati</taxon>
        <taxon>Methanobacteriota</taxon>
        <taxon>Stenosarchaea group</taxon>
        <taxon>Methanomicrobia</taxon>
        <taxon>Methanocellales</taxon>
        <taxon>Methanocellaceae</taxon>
        <taxon>Methanooceanicella</taxon>
    </lineage>
</organism>
<dbReference type="AlphaFoldDB" id="A0AAP2W6J2"/>
<proteinExistence type="predicted"/>
<feature type="region of interest" description="Disordered" evidence="1">
    <location>
        <begin position="26"/>
        <end position="106"/>
    </location>
</feature>
<protein>
    <submittedName>
        <fullName evidence="2">Uncharacterized protein</fullName>
    </submittedName>
</protein>
<sequence length="106" mass="10993">MKKKIMAVLLVFAVFFTLGCAGVKNNDDAPASTPAAPTVTPEPENNDPVPSATPQASGNPVVGPTVEPVQETGTYPAYYDPSLADISPGEDDEFFDDIGLPTPGAE</sequence>